<proteinExistence type="predicted"/>
<accession>A0AAV9DXJ3</accession>
<evidence type="ECO:0000313" key="1">
    <source>
        <dbReference type="EMBL" id="KAK1305830.1"/>
    </source>
</evidence>
<organism evidence="1 2">
    <name type="scientific">Acorus calamus</name>
    <name type="common">Sweet flag</name>
    <dbReference type="NCBI Taxonomy" id="4465"/>
    <lineage>
        <taxon>Eukaryota</taxon>
        <taxon>Viridiplantae</taxon>
        <taxon>Streptophyta</taxon>
        <taxon>Embryophyta</taxon>
        <taxon>Tracheophyta</taxon>
        <taxon>Spermatophyta</taxon>
        <taxon>Magnoliopsida</taxon>
        <taxon>Liliopsida</taxon>
        <taxon>Acoraceae</taxon>
        <taxon>Acorus</taxon>
    </lineage>
</organism>
<protein>
    <submittedName>
        <fullName evidence="1">Uncharacterized protein</fullName>
    </submittedName>
</protein>
<keyword evidence="2" id="KW-1185">Reference proteome</keyword>
<dbReference type="Proteomes" id="UP001180020">
    <property type="component" value="Unassembled WGS sequence"/>
</dbReference>
<gene>
    <name evidence="1" type="ORF">QJS10_CPA10g00302</name>
</gene>
<dbReference type="AlphaFoldDB" id="A0AAV9DXJ3"/>
<reference evidence="1" key="2">
    <citation type="submission" date="2023-06" db="EMBL/GenBank/DDBJ databases">
        <authorList>
            <person name="Ma L."/>
            <person name="Liu K.-W."/>
            <person name="Li Z."/>
            <person name="Hsiao Y.-Y."/>
            <person name="Qi Y."/>
            <person name="Fu T."/>
            <person name="Tang G."/>
            <person name="Zhang D."/>
            <person name="Sun W.-H."/>
            <person name="Liu D.-K."/>
            <person name="Li Y."/>
            <person name="Chen G.-Z."/>
            <person name="Liu X.-D."/>
            <person name="Liao X.-Y."/>
            <person name="Jiang Y.-T."/>
            <person name="Yu X."/>
            <person name="Hao Y."/>
            <person name="Huang J."/>
            <person name="Zhao X.-W."/>
            <person name="Ke S."/>
            <person name="Chen Y.-Y."/>
            <person name="Wu W.-L."/>
            <person name="Hsu J.-L."/>
            <person name="Lin Y.-F."/>
            <person name="Huang M.-D."/>
            <person name="Li C.-Y."/>
            <person name="Huang L."/>
            <person name="Wang Z.-W."/>
            <person name="Zhao X."/>
            <person name="Zhong W.-Y."/>
            <person name="Peng D.-H."/>
            <person name="Ahmad S."/>
            <person name="Lan S."/>
            <person name="Zhang J.-S."/>
            <person name="Tsai W.-C."/>
            <person name="Van De Peer Y."/>
            <person name="Liu Z.-J."/>
        </authorList>
    </citation>
    <scope>NUCLEOTIDE SEQUENCE</scope>
    <source>
        <strain evidence="1">CP</strain>
        <tissue evidence="1">Leaves</tissue>
    </source>
</reference>
<evidence type="ECO:0000313" key="2">
    <source>
        <dbReference type="Proteomes" id="UP001180020"/>
    </source>
</evidence>
<sequence>MAAAAANTTINITISSSSEDPQIQITITNTNTSAISEVVLLRLGVPGQRGFAGDMAAAKITRGYFMKPYRSGP</sequence>
<reference evidence="1" key="1">
    <citation type="journal article" date="2023" name="Nat. Commun.">
        <title>Diploid and tetraploid genomes of Acorus and the evolution of monocots.</title>
        <authorList>
            <person name="Ma L."/>
            <person name="Liu K.W."/>
            <person name="Li Z."/>
            <person name="Hsiao Y.Y."/>
            <person name="Qi Y."/>
            <person name="Fu T."/>
            <person name="Tang G.D."/>
            <person name="Zhang D."/>
            <person name="Sun W.H."/>
            <person name="Liu D.K."/>
            <person name="Li Y."/>
            <person name="Chen G.Z."/>
            <person name="Liu X.D."/>
            <person name="Liao X.Y."/>
            <person name="Jiang Y.T."/>
            <person name="Yu X."/>
            <person name="Hao Y."/>
            <person name="Huang J."/>
            <person name="Zhao X.W."/>
            <person name="Ke S."/>
            <person name="Chen Y.Y."/>
            <person name="Wu W.L."/>
            <person name="Hsu J.L."/>
            <person name="Lin Y.F."/>
            <person name="Huang M.D."/>
            <person name="Li C.Y."/>
            <person name="Huang L."/>
            <person name="Wang Z.W."/>
            <person name="Zhao X."/>
            <person name="Zhong W.Y."/>
            <person name="Peng D.H."/>
            <person name="Ahmad S."/>
            <person name="Lan S."/>
            <person name="Zhang J.S."/>
            <person name="Tsai W.C."/>
            <person name="Van de Peer Y."/>
            <person name="Liu Z.J."/>
        </authorList>
    </citation>
    <scope>NUCLEOTIDE SEQUENCE</scope>
    <source>
        <strain evidence="1">CP</strain>
    </source>
</reference>
<name>A0AAV9DXJ3_ACOCL</name>
<dbReference type="EMBL" id="JAUJYO010000010">
    <property type="protein sequence ID" value="KAK1305830.1"/>
    <property type="molecule type" value="Genomic_DNA"/>
</dbReference>
<comment type="caution">
    <text evidence="1">The sequence shown here is derived from an EMBL/GenBank/DDBJ whole genome shotgun (WGS) entry which is preliminary data.</text>
</comment>